<dbReference type="KEGG" id="mik:FOE78_04745"/>
<dbReference type="SUPFAM" id="SSF52540">
    <property type="entry name" value="P-loop containing nucleoside triphosphate hydrolases"/>
    <property type="match status" value="1"/>
</dbReference>
<organism evidence="1 2">
    <name type="scientific">Microlunatus elymi</name>
    <dbReference type="NCBI Taxonomy" id="2596828"/>
    <lineage>
        <taxon>Bacteria</taxon>
        <taxon>Bacillati</taxon>
        <taxon>Actinomycetota</taxon>
        <taxon>Actinomycetes</taxon>
        <taxon>Propionibacteriales</taxon>
        <taxon>Propionibacteriaceae</taxon>
        <taxon>Microlunatus</taxon>
    </lineage>
</organism>
<dbReference type="Gene3D" id="3.40.50.300">
    <property type="entry name" value="P-loop containing nucleotide triphosphate hydrolases"/>
    <property type="match status" value="1"/>
</dbReference>
<reference evidence="1 2" key="1">
    <citation type="submission" date="2019-07" db="EMBL/GenBank/DDBJ databases">
        <title>Microlunatus dokdonensis sp. nov. isolated from the rhizospheric soil of the wild plant Elymus tsukushiensis.</title>
        <authorList>
            <person name="Ghim S.-Y."/>
            <person name="Hwang Y.-J."/>
            <person name="Son J.-S."/>
            <person name="Shin J.-H."/>
        </authorList>
    </citation>
    <scope>NUCLEOTIDE SEQUENCE [LARGE SCALE GENOMIC DNA]</scope>
    <source>
        <strain evidence="1 2">KUDC0627</strain>
    </source>
</reference>
<dbReference type="EMBL" id="CP041692">
    <property type="protein sequence ID" value="QDP95310.1"/>
    <property type="molecule type" value="Genomic_DNA"/>
</dbReference>
<evidence type="ECO:0000313" key="2">
    <source>
        <dbReference type="Proteomes" id="UP000319263"/>
    </source>
</evidence>
<proteinExistence type="predicted"/>
<keyword evidence="2" id="KW-1185">Reference proteome</keyword>
<dbReference type="AlphaFoldDB" id="A0A516PVX5"/>
<dbReference type="OrthoDB" id="3538329at2"/>
<evidence type="ECO:0000313" key="1">
    <source>
        <dbReference type="EMBL" id="QDP95310.1"/>
    </source>
</evidence>
<sequence>MSGRAIVLVGVSSVGKTSVSEQLQLQLSEPFLHVGLDHFLAMFPQRWKGQEFGPGPGMWYDDTIDPDGAARGRIRYGDAGRRVLAGMRGAVNALLAAGNDVILDEMPLDETIVPGWRRDLRASASFWVHLTAPLEVLEQRERSRTRGQHIGNARGHYGIAPDDGWDLTLPVAKLTPDEAAARIIDAAPFLRAE</sequence>
<dbReference type="RefSeq" id="WP_143985285.1">
    <property type="nucleotide sequence ID" value="NZ_CP041692.1"/>
</dbReference>
<dbReference type="InterPro" id="IPR027417">
    <property type="entry name" value="P-loop_NTPase"/>
</dbReference>
<dbReference type="Proteomes" id="UP000319263">
    <property type="component" value="Chromosome"/>
</dbReference>
<gene>
    <name evidence="1" type="ORF">FOE78_04745</name>
</gene>
<dbReference type="Pfam" id="PF07931">
    <property type="entry name" value="CPT"/>
    <property type="match status" value="1"/>
</dbReference>
<name>A0A516PVX5_9ACTN</name>
<protein>
    <submittedName>
        <fullName evidence="1">AAA family ATPase</fullName>
    </submittedName>
</protein>
<accession>A0A516PVX5</accession>